<evidence type="ECO:0000256" key="4">
    <source>
        <dbReference type="ARBA" id="ARBA00022692"/>
    </source>
</evidence>
<dbReference type="SUPFAM" id="SSF48264">
    <property type="entry name" value="Cytochrome P450"/>
    <property type="match status" value="1"/>
</dbReference>
<keyword evidence="8 11" id="KW-0408">Iron</keyword>
<dbReference type="OrthoDB" id="2789670at2759"/>
<keyword evidence="10" id="KW-0472">Membrane</keyword>
<dbReference type="GO" id="GO:0016705">
    <property type="term" value="F:oxidoreductase activity, acting on paired donors, with incorporation or reduction of molecular oxygen"/>
    <property type="evidence" value="ECO:0007669"/>
    <property type="project" value="InterPro"/>
</dbReference>
<dbReference type="InParanoid" id="A0A068VIT2"/>
<dbReference type="PRINTS" id="PR00463">
    <property type="entry name" value="EP450I"/>
</dbReference>
<gene>
    <name evidence="13" type="ORF">GSCOC_T00012784001</name>
</gene>
<dbReference type="InterPro" id="IPR017972">
    <property type="entry name" value="Cyt_P450_CS"/>
</dbReference>
<evidence type="ECO:0000256" key="9">
    <source>
        <dbReference type="ARBA" id="ARBA00023033"/>
    </source>
</evidence>
<evidence type="ECO:0000313" key="13">
    <source>
        <dbReference type="EMBL" id="CDP19588.1"/>
    </source>
</evidence>
<keyword evidence="5 11" id="KW-0479">Metal-binding</keyword>
<dbReference type="PROSITE" id="PS00086">
    <property type="entry name" value="CYTOCHROME_P450"/>
    <property type="match status" value="1"/>
</dbReference>
<keyword evidence="7 12" id="KW-0560">Oxidoreductase</keyword>
<dbReference type="Proteomes" id="UP000295252">
    <property type="component" value="Chromosome VI"/>
</dbReference>
<evidence type="ECO:0000256" key="10">
    <source>
        <dbReference type="ARBA" id="ARBA00023136"/>
    </source>
</evidence>
<dbReference type="STRING" id="49390.A0A068VIT2"/>
<keyword evidence="3 11" id="KW-0349">Heme</keyword>
<dbReference type="AlphaFoldDB" id="A0A068VIT2"/>
<evidence type="ECO:0000313" key="14">
    <source>
        <dbReference type="Proteomes" id="UP000295252"/>
    </source>
</evidence>
<dbReference type="InterPro" id="IPR002401">
    <property type="entry name" value="Cyt_P450_E_grp-I"/>
</dbReference>
<evidence type="ECO:0000256" key="5">
    <source>
        <dbReference type="ARBA" id="ARBA00022723"/>
    </source>
</evidence>
<evidence type="ECO:0000256" key="6">
    <source>
        <dbReference type="ARBA" id="ARBA00022989"/>
    </source>
</evidence>
<dbReference type="InterPro" id="IPR001128">
    <property type="entry name" value="Cyt_P450"/>
</dbReference>
<dbReference type="Gene3D" id="1.10.630.10">
    <property type="entry name" value="Cytochrome P450"/>
    <property type="match status" value="1"/>
</dbReference>
<comment type="cofactor">
    <cofactor evidence="11">
        <name>heme</name>
        <dbReference type="ChEBI" id="CHEBI:30413"/>
    </cofactor>
</comment>
<dbReference type="Pfam" id="PF00067">
    <property type="entry name" value="p450"/>
    <property type="match status" value="1"/>
</dbReference>
<keyword evidence="6" id="KW-1133">Transmembrane helix</keyword>
<dbReference type="PANTHER" id="PTHR47947">
    <property type="entry name" value="CYTOCHROME P450 82C3-RELATED"/>
    <property type="match status" value="1"/>
</dbReference>
<organism evidence="13 14">
    <name type="scientific">Coffea canephora</name>
    <name type="common">Robusta coffee</name>
    <dbReference type="NCBI Taxonomy" id="49390"/>
    <lineage>
        <taxon>Eukaryota</taxon>
        <taxon>Viridiplantae</taxon>
        <taxon>Streptophyta</taxon>
        <taxon>Embryophyta</taxon>
        <taxon>Tracheophyta</taxon>
        <taxon>Spermatophyta</taxon>
        <taxon>Magnoliopsida</taxon>
        <taxon>eudicotyledons</taxon>
        <taxon>Gunneridae</taxon>
        <taxon>Pentapetalae</taxon>
        <taxon>asterids</taxon>
        <taxon>lamiids</taxon>
        <taxon>Gentianales</taxon>
        <taxon>Rubiaceae</taxon>
        <taxon>Ixoroideae</taxon>
        <taxon>Gardenieae complex</taxon>
        <taxon>Bertiereae - Coffeeae clade</taxon>
        <taxon>Coffeeae</taxon>
        <taxon>Coffea</taxon>
    </lineage>
</organism>
<evidence type="ECO:0000256" key="7">
    <source>
        <dbReference type="ARBA" id="ARBA00023002"/>
    </source>
</evidence>
<comment type="similarity">
    <text evidence="2 12">Belongs to the cytochrome P450 family.</text>
</comment>
<dbReference type="InterPro" id="IPR036396">
    <property type="entry name" value="Cyt_P450_sf"/>
</dbReference>
<evidence type="ECO:0000256" key="1">
    <source>
        <dbReference type="ARBA" id="ARBA00004167"/>
    </source>
</evidence>
<keyword evidence="9 12" id="KW-0503">Monooxygenase</keyword>
<dbReference type="OMA" id="THESMED"/>
<proteinExistence type="inferred from homology"/>
<dbReference type="GO" id="GO:0020037">
    <property type="term" value="F:heme binding"/>
    <property type="evidence" value="ECO:0007669"/>
    <property type="project" value="InterPro"/>
</dbReference>
<comment type="subcellular location">
    <subcellularLocation>
        <location evidence="1">Membrane</location>
        <topology evidence="1">Single-pass membrane protein</topology>
    </subcellularLocation>
</comment>
<evidence type="ECO:0000256" key="2">
    <source>
        <dbReference type="ARBA" id="ARBA00010617"/>
    </source>
</evidence>
<feature type="binding site" description="axial binding residue" evidence="11">
    <location>
        <position position="158"/>
    </location>
    <ligand>
        <name>heme</name>
        <dbReference type="ChEBI" id="CHEBI:30413"/>
    </ligand>
    <ligandPart>
        <name>Fe</name>
        <dbReference type="ChEBI" id="CHEBI:18248"/>
    </ligandPart>
</feature>
<keyword evidence="4" id="KW-0812">Transmembrane</keyword>
<dbReference type="EMBL" id="HG739642">
    <property type="protein sequence ID" value="CDP19588.1"/>
    <property type="molecule type" value="Genomic_DNA"/>
</dbReference>
<dbReference type="Gramene" id="CDP19588">
    <property type="protein sequence ID" value="CDP19588"/>
    <property type="gene ID" value="GSCOC_T00012784001"/>
</dbReference>
<dbReference type="InterPro" id="IPR050651">
    <property type="entry name" value="Plant_Cytochrome_P450_Monoox"/>
</dbReference>
<accession>A0A068VIT2</accession>
<dbReference type="PANTHER" id="PTHR47947:SF62">
    <property type="entry name" value="CYTOCHROME P450, FAMILY 81, SUBFAMILY D, POLYPEPTIDE 5"/>
    <property type="match status" value="1"/>
</dbReference>
<reference evidence="14" key="1">
    <citation type="journal article" date="2014" name="Science">
        <title>The coffee genome provides insight into the convergent evolution of caffeine biosynthesis.</title>
        <authorList>
            <person name="Denoeud F."/>
            <person name="Carretero-Paulet L."/>
            <person name="Dereeper A."/>
            <person name="Droc G."/>
            <person name="Guyot R."/>
            <person name="Pietrella M."/>
            <person name="Zheng C."/>
            <person name="Alberti A."/>
            <person name="Anthony F."/>
            <person name="Aprea G."/>
            <person name="Aury J.M."/>
            <person name="Bento P."/>
            <person name="Bernard M."/>
            <person name="Bocs S."/>
            <person name="Campa C."/>
            <person name="Cenci A."/>
            <person name="Combes M.C."/>
            <person name="Crouzillat D."/>
            <person name="Da Silva C."/>
            <person name="Daddiego L."/>
            <person name="De Bellis F."/>
            <person name="Dussert S."/>
            <person name="Garsmeur O."/>
            <person name="Gayraud T."/>
            <person name="Guignon V."/>
            <person name="Jahn K."/>
            <person name="Jamilloux V."/>
            <person name="Joet T."/>
            <person name="Labadie K."/>
            <person name="Lan T."/>
            <person name="Leclercq J."/>
            <person name="Lepelley M."/>
            <person name="Leroy T."/>
            <person name="Li L.T."/>
            <person name="Librado P."/>
            <person name="Lopez L."/>
            <person name="Munoz A."/>
            <person name="Noel B."/>
            <person name="Pallavicini A."/>
            <person name="Perrotta G."/>
            <person name="Poncet V."/>
            <person name="Pot D."/>
            <person name="Priyono X."/>
            <person name="Rigoreau M."/>
            <person name="Rouard M."/>
            <person name="Rozas J."/>
            <person name="Tranchant-Dubreuil C."/>
            <person name="VanBuren R."/>
            <person name="Zhang Q."/>
            <person name="Andrade A.C."/>
            <person name="Argout X."/>
            <person name="Bertrand B."/>
            <person name="de Kochko A."/>
            <person name="Graziosi G."/>
            <person name="Henry R.J."/>
            <person name="Jayarama X."/>
            <person name="Ming R."/>
            <person name="Nagai C."/>
            <person name="Rounsley S."/>
            <person name="Sankoff D."/>
            <person name="Giuliano G."/>
            <person name="Albert V.A."/>
            <person name="Wincker P."/>
            <person name="Lashermes P."/>
        </authorList>
    </citation>
    <scope>NUCLEOTIDE SEQUENCE [LARGE SCALE GENOMIC DNA]</scope>
    <source>
        <strain evidence="14">cv. DH200-94</strain>
    </source>
</reference>
<dbReference type="GO" id="GO:0005506">
    <property type="term" value="F:iron ion binding"/>
    <property type="evidence" value="ECO:0007669"/>
    <property type="project" value="InterPro"/>
</dbReference>
<dbReference type="PRINTS" id="PR00385">
    <property type="entry name" value="P450"/>
</dbReference>
<keyword evidence="14" id="KW-1185">Reference proteome</keyword>
<evidence type="ECO:0000256" key="12">
    <source>
        <dbReference type="RuleBase" id="RU000461"/>
    </source>
</evidence>
<sequence>MIIIGNQRDYTDQIIKGIILVMLTAGTDTSSVTIEWALSLLLNHPKVKARAELDAQVGTDRLVNEHDLSNFPNLHKIISETLRLYPAAPMLLPHESSDDCKIGRYNIPPGTILLVNAWAVHRDPNVWDDPTSFKPERFEGLQVQPSKLIPFGMGRRSCPGSSLAQRVVGLALGSLI</sequence>
<dbReference type="GO" id="GO:0016020">
    <property type="term" value="C:membrane"/>
    <property type="evidence" value="ECO:0007669"/>
    <property type="project" value="UniProtKB-SubCell"/>
</dbReference>
<protein>
    <submittedName>
        <fullName evidence="13">Uncharacterized protein</fullName>
    </submittedName>
</protein>
<dbReference type="PhylomeDB" id="A0A068VIT2"/>
<evidence type="ECO:0000256" key="11">
    <source>
        <dbReference type="PIRSR" id="PIRSR602401-1"/>
    </source>
</evidence>
<name>A0A068VIT2_COFCA</name>
<evidence type="ECO:0000256" key="3">
    <source>
        <dbReference type="ARBA" id="ARBA00022617"/>
    </source>
</evidence>
<evidence type="ECO:0000256" key="8">
    <source>
        <dbReference type="ARBA" id="ARBA00023004"/>
    </source>
</evidence>
<dbReference type="GO" id="GO:0004497">
    <property type="term" value="F:monooxygenase activity"/>
    <property type="evidence" value="ECO:0007669"/>
    <property type="project" value="UniProtKB-KW"/>
</dbReference>